<dbReference type="AlphaFoldDB" id="A0A0G2IXZ2"/>
<gene>
    <name evidence="1" type="ORF">EMCG_05144</name>
</gene>
<protein>
    <submittedName>
        <fullName evidence="1">Uncharacterized protein</fullName>
    </submittedName>
</protein>
<name>A0A0G2IXZ2_9EURO</name>
<dbReference type="EMBL" id="LCZI01001579">
    <property type="protein sequence ID" value="KKZ60119.1"/>
    <property type="molecule type" value="Genomic_DNA"/>
</dbReference>
<evidence type="ECO:0000313" key="2">
    <source>
        <dbReference type="Proteomes" id="UP000034164"/>
    </source>
</evidence>
<dbReference type="VEuPathDB" id="FungiDB:EMCG_05144"/>
<comment type="caution">
    <text evidence="1">The sequence shown here is derived from an EMBL/GenBank/DDBJ whole genome shotgun (WGS) entry which is preliminary data.</text>
</comment>
<reference evidence="2" key="1">
    <citation type="journal article" date="2015" name="PLoS Genet.">
        <title>The dynamic genome and transcriptome of the human fungal pathogen Blastomyces and close relative Emmonsia.</title>
        <authorList>
            <person name="Munoz J.F."/>
            <person name="Gauthier G.M."/>
            <person name="Desjardins C.A."/>
            <person name="Gallo J.E."/>
            <person name="Holder J."/>
            <person name="Sullivan T.D."/>
            <person name="Marty A.J."/>
            <person name="Carmen J.C."/>
            <person name="Chen Z."/>
            <person name="Ding L."/>
            <person name="Gujja S."/>
            <person name="Magrini V."/>
            <person name="Misas E."/>
            <person name="Mitreva M."/>
            <person name="Priest M."/>
            <person name="Saif S."/>
            <person name="Whiston E.A."/>
            <person name="Young S."/>
            <person name="Zeng Q."/>
            <person name="Goldman W.E."/>
            <person name="Mardis E.R."/>
            <person name="Taylor J.W."/>
            <person name="McEwen J.G."/>
            <person name="Clay O.K."/>
            <person name="Klein B.S."/>
            <person name="Cuomo C.A."/>
        </authorList>
    </citation>
    <scope>NUCLEOTIDE SEQUENCE [LARGE SCALE GENOMIC DNA]</scope>
    <source>
        <strain evidence="2">UAMH 3008</strain>
    </source>
</reference>
<evidence type="ECO:0000313" key="1">
    <source>
        <dbReference type="EMBL" id="KKZ60119.1"/>
    </source>
</evidence>
<proteinExistence type="predicted"/>
<dbReference type="OrthoDB" id="4185252at2759"/>
<sequence>MRYALRRIALSIKDLAVNEFDLEQLKSLNIRVDPMILDETSPHKPSYFAPYPEHLVLDPDEEALGGAYNGIYDEMEPFTRPANRAYEMNKHLSHYIYYCSLFCEEERTPWTTKCVGDYPFQGLYKYAEPAYGCYRITDLNDPTYPHVKAVMYNNMVATDSTILHGELFPIVRIMITQFWKRKFAHQMVSPVLIISLMGFKARVIEAYFEDQTRSHAPDKYWYMGPPIGDTIRAA</sequence>
<dbReference type="Proteomes" id="UP000034164">
    <property type="component" value="Unassembled WGS sequence"/>
</dbReference>
<organism evidence="1 2">
    <name type="scientific">[Emmonsia] crescens</name>
    <dbReference type="NCBI Taxonomy" id="73230"/>
    <lineage>
        <taxon>Eukaryota</taxon>
        <taxon>Fungi</taxon>
        <taxon>Dikarya</taxon>
        <taxon>Ascomycota</taxon>
        <taxon>Pezizomycotina</taxon>
        <taxon>Eurotiomycetes</taxon>
        <taxon>Eurotiomycetidae</taxon>
        <taxon>Onygenales</taxon>
        <taxon>Ajellomycetaceae</taxon>
        <taxon>Emergomyces</taxon>
    </lineage>
</organism>
<accession>A0A0G2IXZ2</accession>